<dbReference type="AlphaFoldDB" id="A0A078I2H4"/>
<gene>
    <name evidence="1" type="primary">BnaC04g25180D</name>
    <name evidence="1" type="ORF">GSBRNA2T00076394001</name>
</gene>
<dbReference type="EMBL" id="LK032553">
    <property type="protein sequence ID" value="CDY43338.1"/>
    <property type="molecule type" value="Genomic_DNA"/>
</dbReference>
<evidence type="ECO:0000313" key="1">
    <source>
        <dbReference type="EMBL" id="CDY43338.1"/>
    </source>
</evidence>
<evidence type="ECO:0000313" key="2">
    <source>
        <dbReference type="Proteomes" id="UP000028999"/>
    </source>
</evidence>
<sequence>MHKFSLRDCQRIESGSVYICFV</sequence>
<organism evidence="1 2">
    <name type="scientific">Brassica napus</name>
    <name type="common">Rape</name>
    <dbReference type="NCBI Taxonomy" id="3708"/>
    <lineage>
        <taxon>Eukaryota</taxon>
        <taxon>Viridiplantae</taxon>
        <taxon>Streptophyta</taxon>
        <taxon>Embryophyta</taxon>
        <taxon>Tracheophyta</taxon>
        <taxon>Spermatophyta</taxon>
        <taxon>Magnoliopsida</taxon>
        <taxon>eudicotyledons</taxon>
        <taxon>Gunneridae</taxon>
        <taxon>Pentapetalae</taxon>
        <taxon>rosids</taxon>
        <taxon>malvids</taxon>
        <taxon>Brassicales</taxon>
        <taxon>Brassicaceae</taxon>
        <taxon>Brassiceae</taxon>
        <taxon>Brassica</taxon>
    </lineage>
</organism>
<name>A0A078I2H4_BRANA</name>
<protein>
    <submittedName>
        <fullName evidence="1">BnaC04g25180D protein</fullName>
    </submittedName>
</protein>
<proteinExistence type="predicted"/>
<dbReference type="Gramene" id="CDY43338">
    <property type="protein sequence ID" value="CDY43338"/>
    <property type="gene ID" value="GSBRNA2T00076394001"/>
</dbReference>
<keyword evidence="2" id="KW-1185">Reference proteome</keyword>
<accession>A0A078I2H4</accession>
<reference evidence="1 2" key="1">
    <citation type="journal article" date="2014" name="Science">
        <title>Plant genetics. Early allopolyploid evolution in the post-Neolithic Brassica napus oilseed genome.</title>
        <authorList>
            <person name="Chalhoub B."/>
            <person name="Denoeud F."/>
            <person name="Liu S."/>
            <person name="Parkin I.A."/>
            <person name="Tang H."/>
            <person name="Wang X."/>
            <person name="Chiquet J."/>
            <person name="Belcram H."/>
            <person name="Tong C."/>
            <person name="Samans B."/>
            <person name="Correa M."/>
            <person name="Da Silva C."/>
            <person name="Just J."/>
            <person name="Falentin C."/>
            <person name="Koh C.S."/>
            <person name="Le Clainche I."/>
            <person name="Bernard M."/>
            <person name="Bento P."/>
            <person name="Noel B."/>
            <person name="Labadie K."/>
            <person name="Alberti A."/>
            <person name="Charles M."/>
            <person name="Arnaud D."/>
            <person name="Guo H."/>
            <person name="Daviaud C."/>
            <person name="Alamery S."/>
            <person name="Jabbari K."/>
            <person name="Zhao M."/>
            <person name="Edger P.P."/>
            <person name="Chelaifa H."/>
            <person name="Tack D."/>
            <person name="Lassalle G."/>
            <person name="Mestiri I."/>
            <person name="Schnel N."/>
            <person name="Le Paslier M.C."/>
            <person name="Fan G."/>
            <person name="Renault V."/>
            <person name="Bayer P.E."/>
            <person name="Golicz A.A."/>
            <person name="Manoli S."/>
            <person name="Lee T.H."/>
            <person name="Thi V.H."/>
            <person name="Chalabi S."/>
            <person name="Hu Q."/>
            <person name="Fan C."/>
            <person name="Tollenaere R."/>
            <person name="Lu Y."/>
            <person name="Battail C."/>
            <person name="Shen J."/>
            <person name="Sidebottom C.H."/>
            <person name="Wang X."/>
            <person name="Canaguier A."/>
            <person name="Chauveau A."/>
            <person name="Berard A."/>
            <person name="Deniot G."/>
            <person name="Guan M."/>
            <person name="Liu Z."/>
            <person name="Sun F."/>
            <person name="Lim Y.P."/>
            <person name="Lyons E."/>
            <person name="Town C.D."/>
            <person name="Bancroft I."/>
            <person name="Wang X."/>
            <person name="Meng J."/>
            <person name="Ma J."/>
            <person name="Pires J.C."/>
            <person name="King G.J."/>
            <person name="Brunel D."/>
            <person name="Delourme R."/>
            <person name="Renard M."/>
            <person name="Aury J.M."/>
            <person name="Adams K.L."/>
            <person name="Batley J."/>
            <person name="Snowdon R.J."/>
            <person name="Tost J."/>
            <person name="Edwards D."/>
            <person name="Zhou Y."/>
            <person name="Hua W."/>
            <person name="Sharpe A.G."/>
            <person name="Paterson A.H."/>
            <person name="Guan C."/>
            <person name="Wincker P."/>
        </authorList>
    </citation>
    <scope>NUCLEOTIDE SEQUENCE [LARGE SCALE GENOMIC DNA]</scope>
    <source>
        <strain evidence="2">cv. Darmor-bzh</strain>
    </source>
</reference>
<dbReference type="PaxDb" id="3708-A0A078I2H4"/>
<dbReference type="Proteomes" id="UP000028999">
    <property type="component" value="Unassembled WGS sequence"/>
</dbReference>